<proteinExistence type="inferred from homology"/>
<comment type="catalytic activity">
    <reaction evidence="3 5">
        <text>L-methionyl-[protein] + [thioredoxin]-disulfide + H2O = L-methionyl-(S)-S-oxide-[protein] + [thioredoxin]-dithiol</text>
        <dbReference type="Rhea" id="RHEA:14217"/>
        <dbReference type="Rhea" id="RHEA-COMP:10698"/>
        <dbReference type="Rhea" id="RHEA-COMP:10700"/>
        <dbReference type="Rhea" id="RHEA-COMP:12313"/>
        <dbReference type="Rhea" id="RHEA-COMP:12315"/>
        <dbReference type="ChEBI" id="CHEBI:15377"/>
        <dbReference type="ChEBI" id="CHEBI:16044"/>
        <dbReference type="ChEBI" id="CHEBI:29950"/>
        <dbReference type="ChEBI" id="CHEBI:44120"/>
        <dbReference type="ChEBI" id="CHEBI:50058"/>
        <dbReference type="EC" id="1.8.4.11"/>
    </reaction>
</comment>
<dbReference type="SUPFAM" id="SSF55068">
    <property type="entry name" value="Peptide methionine sulfoxide reductase"/>
    <property type="match status" value="1"/>
</dbReference>
<dbReference type="Pfam" id="PF01625">
    <property type="entry name" value="PMSR"/>
    <property type="match status" value="1"/>
</dbReference>
<comment type="caution">
    <text evidence="8">The sequence shown here is derived from an EMBL/GenBank/DDBJ whole genome shotgun (WGS) entry which is preliminary data.</text>
</comment>
<keyword evidence="9" id="KW-1185">Reference proteome</keyword>
<dbReference type="RefSeq" id="WP_110987757.1">
    <property type="nucleotide sequence ID" value="NZ_CAWNWM010000014.1"/>
</dbReference>
<dbReference type="InterPro" id="IPR036509">
    <property type="entry name" value="Met_Sox_Rdtase_MsrA_sf"/>
</dbReference>
<feature type="domain" description="Peptide methionine sulphoxide reductase MsrA" evidence="7">
    <location>
        <begin position="31"/>
        <end position="181"/>
    </location>
</feature>
<dbReference type="Gene3D" id="3.30.1060.10">
    <property type="entry name" value="Peptide methionine sulphoxide reductase MsrA"/>
    <property type="match status" value="1"/>
</dbReference>
<feature type="chain" id="PRO_5015903522" description="Peptide methionine sulfoxide reductase MsrA" evidence="6">
    <location>
        <begin position="27"/>
        <end position="203"/>
    </location>
</feature>
<evidence type="ECO:0000256" key="2">
    <source>
        <dbReference type="ARBA" id="ARBA00023002"/>
    </source>
</evidence>
<evidence type="ECO:0000256" key="3">
    <source>
        <dbReference type="ARBA" id="ARBA00047806"/>
    </source>
</evidence>
<evidence type="ECO:0000313" key="9">
    <source>
        <dbReference type="Proteomes" id="UP000248857"/>
    </source>
</evidence>
<dbReference type="PANTHER" id="PTHR43774">
    <property type="entry name" value="PEPTIDE METHIONINE SULFOXIDE REDUCTASE"/>
    <property type="match status" value="1"/>
</dbReference>
<evidence type="ECO:0000256" key="6">
    <source>
        <dbReference type="SAM" id="SignalP"/>
    </source>
</evidence>
<dbReference type="GO" id="GO:0033744">
    <property type="term" value="F:L-methionine:thioredoxin-disulfide S-oxidoreductase activity"/>
    <property type="evidence" value="ECO:0007669"/>
    <property type="project" value="RHEA"/>
</dbReference>
<dbReference type="GO" id="GO:0008113">
    <property type="term" value="F:peptide-methionine (S)-S-oxide reductase activity"/>
    <property type="evidence" value="ECO:0007669"/>
    <property type="project" value="UniProtKB-UniRule"/>
</dbReference>
<evidence type="ECO:0000256" key="1">
    <source>
        <dbReference type="ARBA" id="ARBA00005591"/>
    </source>
</evidence>
<dbReference type="OrthoDB" id="4174719at2"/>
<reference evidence="8 9" key="1">
    <citation type="journal article" date="2018" name="Sci. Rep.">
        <title>A novel species of the marine cyanobacterium Acaryochloris with a unique pigment content and lifestyle.</title>
        <authorList>
            <person name="Partensky F."/>
            <person name="Six C."/>
            <person name="Ratin M."/>
            <person name="Garczarek L."/>
            <person name="Vaulot D."/>
            <person name="Probert I."/>
            <person name="Calteau A."/>
            <person name="Gourvil P."/>
            <person name="Marie D."/>
            <person name="Grebert T."/>
            <person name="Bouchier C."/>
            <person name="Le Panse S."/>
            <person name="Gachenot M."/>
            <person name="Rodriguez F."/>
            <person name="Garrido J.L."/>
        </authorList>
    </citation>
    <scope>NUCLEOTIDE SEQUENCE [LARGE SCALE GENOMIC DNA]</scope>
    <source>
        <strain evidence="8 9">RCC1774</strain>
    </source>
</reference>
<gene>
    <name evidence="8" type="primary">msrA_2</name>
    <name evidence="5" type="synonym">msrA</name>
    <name evidence="8" type="ORF">C1752_04538</name>
</gene>
<name>A0A2W1JRX4_9CYAN</name>
<keyword evidence="6" id="KW-0732">Signal</keyword>
<sequence>MFKRWFAIATLTLFFALYTWMPAVYAQDQAKAIFAGGCFWCMEKPFDELPGVISTTSGYTGGTKDNPTYEEVSSGNTGHAESVEVVYDPEQVSYDQLLDVYWHNVDPVDGGGQFCDRGSQYRPSIFYTSDDQKALAEQSKQTLEKSGQLPKPIQTTIVSASEFYPAEDYHQNYYETNSTWYHFYRFTCGRDQRLAKLWKQDNA</sequence>
<evidence type="ECO:0000256" key="5">
    <source>
        <dbReference type="HAMAP-Rule" id="MF_01401"/>
    </source>
</evidence>
<comment type="similarity">
    <text evidence="1 5">Belongs to the MsrA Met sulfoxide reductase family.</text>
</comment>
<comment type="catalytic activity">
    <reaction evidence="4 5">
        <text>[thioredoxin]-disulfide + L-methionine + H2O = L-methionine (S)-S-oxide + [thioredoxin]-dithiol</text>
        <dbReference type="Rhea" id="RHEA:19993"/>
        <dbReference type="Rhea" id="RHEA-COMP:10698"/>
        <dbReference type="Rhea" id="RHEA-COMP:10700"/>
        <dbReference type="ChEBI" id="CHEBI:15377"/>
        <dbReference type="ChEBI" id="CHEBI:29950"/>
        <dbReference type="ChEBI" id="CHEBI:50058"/>
        <dbReference type="ChEBI" id="CHEBI:57844"/>
        <dbReference type="ChEBI" id="CHEBI:58772"/>
        <dbReference type="EC" id="1.8.4.11"/>
    </reaction>
</comment>
<keyword evidence="2 5" id="KW-0560">Oxidoreductase</keyword>
<feature type="signal peptide" evidence="6">
    <location>
        <begin position="1"/>
        <end position="26"/>
    </location>
</feature>
<evidence type="ECO:0000313" key="8">
    <source>
        <dbReference type="EMBL" id="PZD71811.1"/>
    </source>
</evidence>
<dbReference type="PANTHER" id="PTHR43774:SF1">
    <property type="entry name" value="PEPTIDE METHIONINE SULFOXIDE REDUCTASE MSRA 2"/>
    <property type="match status" value="1"/>
</dbReference>
<evidence type="ECO:0000259" key="7">
    <source>
        <dbReference type="Pfam" id="PF01625"/>
    </source>
</evidence>
<dbReference type="EC" id="1.8.4.11" evidence="5"/>
<dbReference type="Proteomes" id="UP000248857">
    <property type="component" value="Unassembled WGS sequence"/>
</dbReference>
<dbReference type="InterPro" id="IPR002569">
    <property type="entry name" value="Met_Sox_Rdtase_MsrA_dom"/>
</dbReference>
<dbReference type="HAMAP" id="MF_01401">
    <property type="entry name" value="MsrA"/>
    <property type="match status" value="1"/>
</dbReference>
<dbReference type="EMBL" id="PQWO01000014">
    <property type="protein sequence ID" value="PZD71811.1"/>
    <property type="molecule type" value="Genomic_DNA"/>
</dbReference>
<comment type="function">
    <text evidence="5">Has an important function as a repair enzyme for proteins that have been inactivated by oxidation. Catalyzes the reversible oxidation-reduction of methionine sulfoxide in proteins to methionine.</text>
</comment>
<organism evidence="8 9">
    <name type="scientific">Acaryochloris thomasi RCC1774</name>
    <dbReference type="NCBI Taxonomy" id="1764569"/>
    <lineage>
        <taxon>Bacteria</taxon>
        <taxon>Bacillati</taxon>
        <taxon>Cyanobacteriota</taxon>
        <taxon>Cyanophyceae</taxon>
        <taxon>Acaryochloridales</taxon>
        <taxon>Acaryochloridaceae</taxon>
        <taxon>Acaryochloris</taxon>
        <taxon>Acaryochloris thomasi</taxon>
    </lineage>
</organism>
<evidence type="ECO:0000256" key="4">
    <source>
        <dbReference type="ARBA" id="ARBA00048782"/>
    </source>
</evidence>
<accession>A0A2W1JRX4</accession>
<protein>
    <recommendedName>
        <fullName evidence="5">Peptide methionine sulfoxide reductase MsrA</fullName>
        <shortName evidence="5">Protein-methionine-S-oxide reductase</shortName>
        <ecNumber evidence="5">1.8.4.11</ecNumber>
    </recommendedName>
    <alternativeName>
        <fullName evidence="5">Peptide-methionine (S)-S-oxide reductase</fullName>
        <shortName evidence="5">Peptide Met(O) reductase</shortName>
    </alternativeName>
</protein>
<dbReference type="NCBIfam" id="TIGR00401">
    <property type="entry name" value="msrA"/>
    <property type="match status" value="1"/>
</dbReference>
<dbReference type="AlphaFoldDB" id="A0A2W1JRX4"/>
<feature type="active site" evidence="5">
    <location>
        <position position="38"/>
    </location>
</feature>